<feature type="binding site" evidence="15">
    <location>
        <position position="319"/>
    </location>
    <ligand>
        <name>Zn(2+)</name>
        <dbReference type="ChEBI" id="CHEBI:29105"/>
        <note>catalytic</note>
    </ligand>
</feature>
<dbReference type="InterPro" id="IPR042097">
    <property type="entry name" value="Aminopeptidase_N-like_N_sf"/>
</dbReference>
<dbReference type="AlphaFoldDB" id="A0A8J3SGC3"/>
<keyword evidence="20" id="KW-1185">Reference proteome</keyword>
<dbReference type="InterPro" id="IPR045357">
    <property type="entry name" value="Aminopeptidase_N-like_N"/>
</dbReference>
<feature type="binding site" evidence="15">
    <location>
        <position position="296"/>
    </location>
    <ligand>
        <name>Zn(2+)</name>
        <dbReference type="ChEBI" id="CHEBI:29105"/>
        <note>catalytic</note>
    </ligand>
</feature>
<dbReference type="GO" id="GO:0006508">
    <property type="term" value="P:proteolysis"/>
    <property type="evidence" value="ECO:0007669"/>
    <property type="project" value="UniProtKB-KW"/>
</dbReference>
<feature type="active site" description="Proton acceptor" evidence="14">
    <location>
        <position position="297"/>
    </location>
</feature>
<dbReference type="EMBL" id="BOOJ01000029">
    <property type="protein sequence ID" value="GIH92819.1"/>
    <property type="molecule type" value="Genomic_DNA"/>
</dbReference>
<evidence type="ECO:0000259" key="17">
    <source>
        <dbReference type="Pfam" id="PF01433"/>
    </source>
</evidence>
<evidence type="ECO:0000256" key="13">
    <source>
        <dbReference type="ARBA" id="ARBA00031533"/>
    </source>
</evidence>
<dbReference type="Pfam" id="PF17900">
    <property type="entry name" value="Peptidase_M1_N"/>
    <property type="match status" value="1"/>
</dbReference>
<evidence type="ECO:0000256" key="5">
    <source>
        <dbReference type="ARBA" id="ARBA00015611"/>
    </source>
</evidence>
<name>A0A8J3SGC3_9ACTN</name>
<organism evidence="19 20">
    <name type="scientific">Planobispora siamensis</name>
    <dbReference type="NCBI Taxonomy" id="936338"/>
    <lineage>
        <taxon>Bacteria</taxon>
        <taxon>Bacillati</taxon>
        <taxon>Actinomycetota</taxon>
        <taxon>Actinomycetes</taxon>
        <taxon>Streptosporangiales</taxon>
        <taxon>Streptosporangiaceae</taxon>
        <taxon>Planobispora</taxon>
    </lineage>
</organism>
<dbReference type="Pfam" id="PF01433">
    <property type="entry name" value="Peptidase_M1"/>
    <property type="match status" value="1"/>
</dbReference>
<evidence type="ECO:0000256" key="3">
    <source>
        <dbReference type="ARBA" id="ARBA00010136"/>
    </source>
</evidence>
<dbReference type="EC" id="3.4.11.2" evidence="4"/>
<feature type="region of interest" description="Disordered" evidence="16">
    <location>
        <begin position="1"/>
        <end position="21"/>
    </location>
</feature>
<evidence type="ECO:0000256" key="11">
    <source>
        <dbReference type="ARBA" id="ARBA00023049"/>
    </source>
</evidence>
<feature type="domain" description="Aminopeptidase N-like N-terminal" evidence="18">
    <location>
        <begin position="34"/>
        <end position="203"/>
    </location>
</feature>
<dbReference type="InterPro" id="IPR034015">
    <property type="entry name" value="M1_LTA4H"/>
</dbReference>
<keyword evidence="8 15" id="KW-0479">Metal-binding</keyword>
<dbReference type="Proteomes" id="UP000619788">
    <property type="component" value="Unassembled WGS sequence"/>
</dbReference>
<dbReference type="Gene3D" id="2.60.40.1730">
    <property type="entry name" value="tricorn interacting facor f3 domain"/>
    <property type="match status" value="1"/>
</dbReference>
<evidence type="ECO:0000313" key="19">
    <source>
        <dbReference type="EMBL" id="GIH92819.1"/>
    </source>
</evidence>
<comment type="catalytic activity">
    <reaction evidence="1">
        <text>Release of an N-terminal amino acid, Xaa-|-Yaa- from a peptide, amide or arylamide. Xaa is preferably Ala, but may be most amino acids including Pro (slow action). When a terminal hydrophobic residue is followed by a prolyl residue, the two may be released as an intact Xaa-Pro dipeptide.</text>
        <dbReference type="EC" id="3.4.11.2"/>
    </reaction>
</comment>
<evidence type="ECO:0000256" key="14">
    <source>
        <dbReference type="PIRSR" id="PIRSR634015-1"/>
    </source>
</evidence>
<comment type="similarity">
    <text evidence="3">Belongs to the peptidase M1 family.</text>
</comment>
<evidence type="ECO:0000256" key="8">
    <source>
        <dbReference type="ARBA" id="ARBA00022723"/>
    </source>
</evidence>
<protein>
    <recommendedName>
        <fullName evidence="5">Aminopeptidase N</fullName>
        <ecNumber evidence="4">3.4.11.2</ecNumber>
    </recommendedName>
    <alternativeName>
        <fullName evidence="12">Alanine aminopeptidase</fullName>
    </alternativeName>
    <alternativeName>
        <fullName evidence="13">Lysyl aminopeptidase</fullName>
    </alternativeName>
</protein>
<evidence type="ECO:0000256" key="9">
    <source>
        <dbReference type="ARBA" id="ARBA00022801"/>
    </source>
</evidence>
<evidence type="ECO:0000313" key="20">
    <source>
        <dbReference type="Proteomes" id="UP000619788"/>
    </source>
</evidence>
<dbReference type="SUPFAM" id="SSF63737">
    <property type="entry name" value="Leukotriene A4 hydrolase N-terminal domain"/>
    <property type="match status" value="1"/>
</dbReference>
<evidence type="ECO:0000256" key="1">
    <source>
        <dbReference type="ARBA" id="ARBA00000098"/>
    </source>
</evidence>
<keyword evidence="10 15" id="KW-0862">Zinc</keyword>
<accession>A0A8J3SGC3</accession>
<evidence type="ECO:0000256" key="2">
    <source>
        <dbReference type="ARBA" id="ARBA00004496"/>
    </source>
</evidence>
<dbReference type="GO" id="GO:0005737">
    <property type="term" value="C:cytoplasm"/>
    <property type="evidence" value="ECO:0007669"/>
    <property type="project" value="UniProtKB-SubCell"/>
</dbReference>
<evidence type="ECO:0000256" key="10">
    <source>
        <dbReference type="ARBA" id="ARBA00022833"/>
    </source>
</evidence>
<feature type="domain" description="Peptidase M1 membrane alanine aminopeptidase" evidence="17">
    <location>
        <begin position="240"/>
        <end position="418"/>
    </location>
</feature>
<dbReference type="GO" id="GO:0008237">
    <property type="term" value="F:metallopeptidase activity"/>
    <property type="evidence" value="ECO:0007669"/>
    <property type="project" value="UniProtKB-KW"/>
</dbReference>
<comment type="subcellular location">
    <subcellularLocation>
        <location evidence="2">Cytoplasm</location>
    </subcellularLocation>
</comment>
<keyword evidence="6" id="KW-0963">Cytoplasm</keyword>
<keyword evidence="19" id="KW-0031">Aminopeptidase</keyword>
<evidence type="ECO:0000256" key="12">
    <source>
        <dbReference type="ARBA" id="ARBA00029811"/>
    </source>
</evidence>
<evidence type="ECO:0000256" key="15">
    <source>
        <dbReference type="PIRSR" id="PIRSR634015-3"/>
    </source>
</evidence>
<feature type="binding site" evidence="15">
    <location>
        <position position="300"/>
    </location>
    <ligand>
        <name>Zn(2+)</name>
        <dbReference type="ChEBI" id="CHEBI:29105"/>
        <note>catalytic</note>
    </ligand>
</feature>
<dbReference type="GO" id="GO:0016285">
    <property type="term" value="F:alanyl aminopeptidase activity"/>
    <property type="evidence" value="ECO:0007669"/>
    <property type="project" value="UniProtKB-EC"/>
</dbReference>
<dbReference type="InterPro" id="IPR014782">
    <property type="entry name" value="Peptidase_M1_dom"/>
</dbReference>
<dbReference type="PRINTS" id="PR00756">
    <property type="entry name" value="ALADIPTASE"/>
</dbReference>
<keyword evidence="9" id="KW-0378">Hydrolase</keyword>
<keyword evidence="7" id="KW-0645">Protease</keyword>
<dbReference type="InterPro" id="IPR001930">
    <property type="entry name" value="Peptidase_M1"/>
</dbReference>
<proteinExistence type="inferred from homology"/>
<dbReference type="CDD" id="cd09603">
    <property type="entry name" value="M1_APN_like"/>
    <property type="match status" value="1"/>
</dbReference>
<feature type="active site" description="Proton donor" evidence="14">
    <location>
        <position position="372"/>
    </location>
</feature>
<dbReference type="Gene3D" id="1.10.390.10">
    <property type="entry name" value="Neutral Protease Domain 2"/>
    <property type="match status" value="1"/>
</dbReference>
<comment type="caution">
    <text evidence="19">The sequence shown here is derived from an EMBL/GenBank/DDBJ whole genome shotgun (WGS) entry which is preliminary data.</text>
</comment>
<evidence type="ECO:0000259" key="18">
    <source>
        <dbReference type="Pfam" id="PF17900"/>
    </source>
</evidence>
<dbReference type="PANTHER" id="PTHR45726">
    <property type="entry name" value="LEUKOTRIENE A-4 HYDROLASE"/>
    <property type="match status" value="1"/>
</dbReference>
<dbReference type="SUPFAM" id="SSF55486">
    <property type="entry name" value="Metalloproteases ('zincins'), catalytic domain"/>
    <property type="match status" value="1"/>
</dbReference>
<dbReference type="GO" id="GO:0008270">
    <property type="term" value="F:zinc ion binding"/>
    <property type="evidence" value="ECO:0007669"/>
    <property type="project" value="InterPro"/>
</dbReference>
<keyword evidence="11" id="KW-0482">Metalloprotease</keyword>
<dbReference type="PANTHER" id="PTHR45726:SF3">
    <property type="entry name" value="LEUKOTRIENE A-4 HYDROLASE"/>
    <property type="match status" value="1"/>
</dbReference>
<evidence type="ECO:0000256" key="4">
    <source>
        <dbReference type="ARBA" id="ARBA00012564"/>
    </source>
</evidence>
<gene>
    <name evidence="19" type="ORF">Psi01_34490</name>
</gene>
<evidence type="ECO:0000256" key="6">
    <source>
        <dbReference type="ARBA" id="ARBA00022490"/>
    </source>
</evidence>
<sequence length="441" mass="49188">MDGAYPKDVSQVQSTTTHRPYFPAHGDGGYRVGHYDLSLDYRITSNRLSGIARLSATASRPLERLSLDLGAFRVSAVLVDGRAVRFTHRAGKLHLTPKRPGPGPGPFTVEVHYSGAPRPVSSHWGELGWEQLDDGVIVASQPIGAPSWFPCNDRPDDKASYRLEVIAPSAYTVVANGELVEKRRAASAVRWVYEQAEPMATYLASVQIGRYQQTGLGPRMHLFHPSRLGARMRNDFGRQDQMMALFTERFGPYPFASYTVVVTEDELEIPVEAQGMSIFGSNHVDGARGEERLVAHELAHQWFGNSLTAADWRDIWLHEGFATYAEWMWSEVSGGPSTAAHASLWHHRLSALPQDLVLADPGARNLFDDRVYKRGALALHALRAYLGDLAFFSLLRTWATENRHGSVTTEMFLDLARQYDPRSPESFFAAWLYGSRLPPLP</sequence>
<evidence type="ECO:0000256" key="7">
    <source>
        <dbReference type="ARBA" id="ARBA00022670"/>
    </source>
</evidence>
<reference evidence="19 20" key="1">
    <citation type="submission" date="2021-01" db="EMBL/GenBank/DDBJ databases">
        <title>Whole genome shotgun sequence of Planobispora siamensis NBRC 107568.</title>
        <authorList>
            <person name="Komaki H."/>
            <person name="Tamura T."/>
        </authorList>
    </citation>
    <scope>NUCLEOTIDE SEQUENCE [LARGE SCALE GENOMIC DNA]</scope>
    <source>
        <strain evidence="19 20">NBRC 107568</strain>
    </source>
</reference>
<evidence type="ECO:0000256" key="16">
    <source>
        <dbReference type="SAM" id="MobiDB-lite"/>
    </source>
</evidence>
<dbReference type="InterPro" id="IPR027268">
    <property type="entry name" value="Peptidase_M4/M1_CTD_sf"/>
</dbReference>
<comment type="cofactor">
    <cofactor evidence="15">
        <name>Zn(2+)</name>
        <dbReference type="ChEBI" id="CHEBI:29105"/>
    </cofactor>
    <text evidence="15">Binds 1 zinc ion per subunit.</text>
</comment>